<evidence type="ECO:0000313" key="8">
    <source>
        <dbReference type="Proteomes" id="UP000430975"/>
    </source>
</evidence>
<evidence type="ECO:0000313" key="7">
    <source>
        <dbReference type="EMBL" id="MRI85680.1"/>
    </source>
</evidence>
<evidence type="ECO:0000313" key="6">
    <source>
        <dbReference type="EMBL" id="MRI82481.1"/>
    </source>
</evidence>
<comment type="caution">
    <text evidence="4">Lacks conserved residue(s) required for the propagation of feature annotation.</text>
</comment>
<evidence type="ECO:0000256" key="1">
    <source>
        <dbReference type="ARBA" id="ARBA00000644"/>
    </source>
</evidence>
<comment type="similarity">
    <text evidence="4">Belongs to the glucosamine/galactosamine-6-phosphate isomerase family. NagB subfamily.</text>
</comment>
<dbReference type="Pfam" id="PF01182">
    <property type="entry name" value="Glucosamine_iso"/>
    <property type="match status" value="1"/>
</dbReference>
<comment type="pathway">
    <text evidence="4">Amino-sugar metabolism; N-acetylneuraminate degradation; D-fructose 6-phosphate from N-acetylneuraminate: step 5/5.</text>
</comment>
<feature type="domain" description="Glucosamine/galactosamine-6-phosphate isomerase" evidence="5">
    <location>
        <begin position="9"/>
        <end position="222"/>
    </location>
</feature>
<evidence type="ECO:0000313" key="9">
    <source>
        <dbReference type="Proteomes" id="UP000469870"/>
    </source>
</evidence>
<sequence length="235" mass="25373">MNVLVFDTIQEASQKAFEVFQEALANNAKVFGLATGSTPEALYEIMVNSDIDFTDSISVNLDEYYGLAGDHAQSYNYFMNEHLFNKKPFKANYLPDGTNTDSDAEVERYNKILAANPVDLQLLGIGGNGHIGFNEPGTDFNGHTQLVDLAPSTIEANKRFFASAEDVPSKAYSMGIASILESKQILLLAFGEGKAEAVKGMVEGPVTNELPASALQNHDNVTVIVDKAAASLLSK</sequence>
<evidence type="ECO:0000256" key="3">
    <source>
        <dbReference type="ARBA" id="ARBA00023277"/>
    </source>
</evidence>
<comment type="caution">
    <text evidence="7">The sequence shown here is derived from an EMBL/GenBank/DDBJ whole genome shotgun (WGS) entry which is preliminary data.</text>
</comment>
<dbReference type="GO" id="GO:0019262">
    <property type="term" value="P:N-acetylneuraminate catabolic process"/>
    <property type="evidence" value="ECO:0007669"/>
    <property type="project" value="UniProtKB-UniRule"/>
</dbReference>
<dbReference type="InterPro" id="IPR004547">
    <property type="entry name" value="Glucosamine6P_isomerase"/>
</dbReference>
<evidence type="ECO:0000256" key="2">
    <source>
        <dbReference type="ARBA" id="ARBA00022801"/>
    </source>
</evidence>
<proteinExistence type="inferred from homology"/>
<dbReference type="SUPFAM" id="SSF100950">
    <property type="entry name" value="NagB/RpiA/CoA transferase-like"/>
    <property type="match status" value="1"/>
</dbReference>
<dbReference type="EMBL" id="WJQR01000012">
    <property type="protein sequence ID" value="MRI82481.1"/>
    <property type="molecule type" value="Genomic_DNA"/>
</dbReference>
<dbReference type="EMBL" id="WJQS01000005">
    <property type="protein sequence ID" value="MRI85680.1"/>
    <property type="molecule type" value="Genomic_DNA"/>
</dbReference>
<dbReference type="PROSITE" id="PS01161">
    <property type="entry name" value="GLC_GALNAC_ISOMERASE"/>
    <property type="match status" value="1"/>
</dbReference>
<protein>
    <recommendedName>
        <fullName evidence="4">Glucosamine-6-phosphate deaminase</fullName>
        <ecNumber evidence="4">3.5.99.6</ecNumber>
    </recommendedName>
    <alternativeName>
        <fullName evidence="4">GlcN6P deaminase</fullName>
        <shortName evidence="4">GNPDA</shortName>
    </alternativeName>
    <alternativeName>
        <fullName evidence="4">Glucosamine-6-phosphate isomerase</fullName>
    </alternativeName>
</protein>
<evidence type="ECO:0000256" key="4">
    <source>
        <dbReference type="HAMAP-Rule" id="MF_01241"/>
    </source>
</evidence>
<feature type="active site" description="For ring-opening step" evidence="4">
    <location>
        <position position="135"/>
    </location>
</feature>
<dbReference type="FunFam" id="3.40.50.1360:FF:000003">
    <property type="entry name" value="Glucosamine-6-phosphate deaminase"/>
    <property type="match status" value="1"/>
</dbReference>
<dbReference type="InterPro" id="IPR018321">
    <property type="entry name" value="Glucosamine6P_isomerase_CS"/>
</dbReference>
<dbReference type="Proteomes" id="UP000430975">
    <property type="component" value="Unassembled WGS sequence"/>
</dbReference>
<dbReference type="CDD" id="cd01399">
    <property type="entry name" value="GlcN6P_deaminase"/>
    <property type="match status" value="1"/>
</dbReference>
<accession>A0A6I2GD18</accession>
<dbReference type="Gene3D" id="3.40.50.1360">
    <property type="match status" value="1"/>
</dbReference>
<feature type="active site" description="Proton acceptor; for enolization step" evidence="4">
    <location>
        <position position="62"/>
    </location>
</feature>
<dbReference type="UniPathway" id="UPA00629">
    <property type="reaction ID" value="UER00684"/>
</dbReference>
<comment type="catalytic activity">
    <reaction evidence="1 4">
        <text>alpha-D-glucosamine 6-phosphate + H2O = beta-D-fructose 6-phosphate + NH4(+)</text>
        <dbReference type="Rhea" id="RHEA:12172"/>
        <dbReference type="ChEBI" id="CHEBI:15377"/>
        <dbReference type="ChEBI" id="CHEBI:28938"/>
        <dbReference type="ChEBI" id="CHEBI:57634"/>
        <dbReference type="ChEBI" id="CHEBI:75989"/>
        <dbReference type="EC" id="3.5.99.6"/>
    </reaction>
</comment>
<dbReference type="EC" id="3.5.99.6" evidence="4"/>
<dbReference type="InterPro" id="IPR006148">
    <property type="entry name" value="Glc/Gal-6P_isomerase"/>
</dbReference>
<dbReference type="Proteomes" id="UP000469870">
    <property type="component" value="Unassembled WGS sequence"/>
</dbReference>
<reference evidence="8 9" key="1">
    <citation type="submission" date="2019-11" db="EMBL/GenBank/DDBJ databases">
        <title>Characterisation of Fundicoccus ignavus gen. nov. sp. nov., a novel genus of the family Aerococcaceae isolated from bulk tank milk.</title>
        <authorList>
            <person name="Siebert A."/>
            <person name="Huptas C."/>
            <person name="Wenning M."/>
            <person name="Scherer S."/>
            <person name="Doll E.V."/>
        </authorList>
    </citation>
    <scope>NUCLEOTIDE SEQUENCE [LARGE SCALE GENOMIC DNA]</scope>
    <source>
        <strain evidence="6 9">DSM 109653</strain>
        <strain evidence="7 8">WS4759</strain>
    </source>
</reference>
<dbReference type="GO" id="GO:0006043">
    <property type="term" value="P:glucosamine catabolic process"/>
    <property type="evidence" value="ECO:0007669"/>
    <property type="project" value="TreeGrafter"/>
</dbReference>
<keyword evidence="2 4" id="KW-0378">Hydrolase</keyword>
<feature type="active site" description="For ring-opening step" evidence="4">
    <location>
        <position position="128"/>
    </location>
</feature>
<dbReference type="GO" id="GO:0005737">
    <property type="term" value="C:cytoplasm"/>
    <property type="evidence" value="ECO:0007669"/>
    <property type="project" value="TreeGrafter"/>
</dbReference>
<name>A0A6I2GD18_9LACT</name>
<dbReference type="AlphaFoldDB" id="A0A6I2GD18"/>
<evidence type="ECO:0000259" key="5">
    <source>
        <dbReference type="Pfam" id="PF01182"/>
    </source>
</evidence>
<dbReference type="HAMAP" id="MF_01241">
    <property type="entry name" value="GlcN6P_deamin"/>
    <property type="match status" value="1"/>
</dbReference>
<dbReference type="GO" id="GO:0004342">
    <property type="term" value="F:glucosamine-6-phosphate deaminase activity"/>
    <property type="evidence" value="ECO:0007669"/>
    <property type="project" value="UniProtKB-UniRule"/>
</dbReference>
<dbReference type="RefSeq" id="WP_153862576.1">
    <property type="nucleotide sequence ID" value="NZ_WJQR01000012.1"/>
</dbReference>
<keyword evidence="3 4" id="KW-0119">Carbohydrate metabolism</keyword>
<dbReference type="PANTHER" id="PTHR11280">
    <property type="entry name" value="GLUCOSAMINE-6-PHOSPHATE ISOMERASE"/>
    <property type="match status" value="1"/>
</dbReference>
<comment type="function">
    <text evidence="4">Catalyzes the reversible isomerization-deamination of glucosamine 6-phosphate (GlcN6P) to form fructose 6-phosphate (Fru6P) and ammonium ion.</text>
</comment>
<dbReference type="InterPro" id="IPR037171">
    <property type="entry name" value="NagB/RpiA_transferase-like"/>
</dbReference>
<gene>
    <name evidence="4" type="primary">nagB</name>
    <name evidence="7" type="ORF">GIY09_07265</name>
    <name evidence="6" type="ORF">GIY11_10725</name>
</gene>
<dbReference type="PANTHER" id="PTHR11280:SF5">
    <property type="entry name" value="GLUCOSAMINE-6-PHOSPHATE ISOMERASE"/>
    <property type="match status" value="1"/>
</dbReference>
<organism evidence="7 8">
    <name type="scientific">Fundicoccus ignavus</name>
    <dbReference type="NCBI Taxonomy" id="2664442"/>
    <lineage>
        <taxon>Bacteria</taxon>
        <taxon>Bacillati</taxon>
        <taxon>Bacillota</taxon>
        <taxon>Bacilli</taxon>
        <taxon>Lactobacillales</taxon>
        <taxon>Aerococcaceae</taxon>
        <taxon>Fundicoccus</taxon>
    </lineage>
</organism>
<dbReference type="GO" id="GO:0005975">
    <property type="term" value="P:carbohydrate metabolic process"/>
    <property type="evidence" value="ECO:0007669"/>
    <property type="project" value="InterPro"/>
</dbReference>
<feature type="active site" description="Proton acceptor; for ring-opening step" evidence="4">
    <location>
        <position position="130"/>
    </location>
</feature>
<dbReference type="GO" id="GO:0006046">
    <property type="term" value="P:N-acetylglucosamine catabolic process"/>
    <property type="evidence" value="ECO:0007669"/>
    <property type="project" value="TreeGrafter"/>
</dbReference>
<keyword evidence="8" id="KW-1185">Reference proteome</keyword>
<dbReference type="GO" id="GO:0042802">
    <property type="term" value="F:identical protein binding"/>
    <property type="evidence" value="ECO:0007669"/>
    <property type="project" value="TreeGrafter"/>
</dbReference>